<name>A0AB74V0J9_9GAMM</name>
<proteinExistence type="predicted"/>
<dbReference type="EMBL" id="CP170721">
    <property type="protein sequence ID" value="XIA20366.1"/>
    <property type="molecule type" value="Genomic_DNA"/>
</dbReference>
<evidence type="ECO:0008006" key="2">
    <source>
        <dbReference type="Google" id="ProtNLM"/>
    </source>
</evidence>
<dbReference type="RefSeq" id="WP_395117629.1">
    <property type="nucleotide sequence ID" value="NZ_CP170721.1"/>
</dbReference>
<accession>A0AB74V0J9</accession>
<reference evidence="1" key="1">
    <citation type="submission" date="2024-10" db="EMBL/GenBank/DDBJ databases">
        <authorList>
            <person name="Lesea H.P."/>
            <person name="Kuehl J.V."/>
            <person name="Chandonia J.-M."/>
        </authorList>
    </citation>
    <scope>NUCLEOTIDE SEQUENCE</scope>
    <source>
        <strain evidence="1">FW102-FHT14D07</strain>
    </source>
</reference>
<organism evidence="1">
    <name type="scientific">Rhodanobacter sp. FW102-FHT14D07</name>
    <dbReference type="NCBI Taxonomy" id="3351462"/>
    <lineage>
        <taxon>Bacteria</taxon>
        <taxon>Pseudomonadati</taxon>
        <taxon>Pseudomonadota</taxon>
        <taxon>Gammaproteobacteria</taxon>
        <taxon>Lysobacterales</taxon>
        <taxon>Rhodanobacteraceae</taxon>
        <taxon>Rhodanobacter</taxon>
    </lineage>
</organism>
<evidence type="ECO:0000313" key="1">
    <source>
        <dbReference type="EMBL" id="XIA20366.1"/>
    </source>
</evidence>
<protein>
    <recommendedName>
        <fullName evidence="2">DUF2946 domain-containing protein</fullName>
    </recommendedName>
</protein>
<sequence length="129" mass="13839">MSVLRTFRRLPHRRPVMVRAVLLFALAMVLSALMPRWITHGHDDAHTAVHAIAVDAAADHHHADGADEPMVSLPDGSHVHAHYLAGAAATLPKIVVALCAPVQADVCTPWQDASAPDGSPTRLHRPPIV</sequence>
<dbReference type="AlphaFoldDB" id="A0AB74V0J9"/>
<gene>
    <name evidence="1" type="ORF">ACFYG5_09660</name>
</gene>